<keyword evidence="3" id="KW-1185">Reference proteome</keyword>
<dbReference type="Proteomes" id="UP000786811">
    <property type="component" value="Unassembled WGS sequence"/>
</dbReference>
<proteinExistence type="predicted"/>
<keyword evidence="1" id="KW-0732">Signal</keyword>
<comment type="caution">
    <text evidence="2">The sequence shown here is derived from an EMBL/GenBank/DDBJ whole genome shotgun (WGS) entry which is preliminary data.</text>
</comment>
<name>A0A8J2HG69_COTCN</name>
<evidence type="ECO:0000256" key="1">
    <source>
        <dbReference type="SAM" id="SignalP"/>
    </source>
</evidence>
<gene>
    <name evidence="2" type="ORF">HICCMSTLAB_LOCUS9162</name>
</gene>
<feature type="signal peptide" evidence="1">
    <location>
        <begin position="1"/>
        <end position="23"/>
    </location>
</feature>
<reference evidence="2" key="1">
    <citation type="submission" date="2021-04" db="EMBL/GenBank/DDBJ databases">
        <authorList>
            <person name="Chebbi M.A.C M."/>
        </authorList>
    </citation>
    <scope>NUCLEOTIDE SEQUENCE</scope>
</reference>
<dbReference type="EMBL" id="CAJNRD030001122">
    <property type="protein sequence ID" value="CAG5099643.1"/>
    <property type="molecule type" value="Genomic_DNA"/>
</dbReference>
<protein>
    <submittedName>
        <fullName evidence="2">Chemosensory protein 33.5604</fullName>
    </submittedName>
</protein>
<dbReference type="SUPFAM" id="SSF100910">
    <property type="entry name" value="Chemosensory protein Csp2"/>
    <property type="match status" value="1"/>
</dbReference>
<organism evidence="2 3">
    <name type="scientific">Cotesia congregata</name>
    <name type="common">Parasitoid wasp</name>
    <name type="synonym">Apanteles congregatus</name>
    <dbReference type="NCBI Taxonomy" id="51543"/>
    <lineage>
        <taxon>Eukaryota</taxon>
        <taxon>Metazoa</taxon>
        <taxon>Ecdysozoa</taxon>
        <taxon>Arthropoda</taxon>
        <taxon>Hexapoda</taxon>
        <taxon>Insecta</taxon>
        <taxon>Pterygota</taxon>
        <taxon>Neoptera</taxon>
        <taxon>Endopterygota</taxon>
        <taxon>Hymenoptera</taxon>
        <taxon>Apocrita</taxon>
        <taxon>Ichneumonoidea</taxon>
        <taxon>Braconidae</taxon>
        <taxon>Microgastrinae</taxon>
        <taxon>Cotesia</taxon>
    </lineage>
</organism>
<feature type="chain" id="PRO_5035173668" evidence="1">
    <location>
        <begin position="24"/>
        <end position="104"/>
    </location>
</feature>
<evidence type="ECO:0000313" key="3">
    <source>
        <dbReference type="Proteomes" id="UP000786811"/>
    </source>
</evidence>
<dbReference type="Pfam" id="PF03392">
    <property type="entry name" value="OS-D"/>
    <property type="match status" value="1"/>
</dbReference>
<dbReference type="Gene3D" id="1.10.2080.10">
    <property type="entry name" value="Insect odorant-binding protein A10/Ejaculatory bulb-specific protein 3"/>
    <property type="match status" value="1"/>
</dbReference>
<dbReference type="PANTHER" id="PTHR11257">
    <property type="entry name" value="CHEMOSENSORY PROTEIN-RELATED"/>
    <property type="match status" value="1"/>
</dbReference>
<dbReference type="OrthoDB" id="6344725at2759"/>
<accession>A0A8J2HG69</accession>
<evidence type="ECO:0000313" key="2">
    <source>
        <dbReference type="EMBL" id="CAG5099643.1"/>
    </source>
</evidence>
<dbReference type="PANTHER" id="PTHR11257:SF13">
    <property type="entry name" value="GEO07322P1"/>
    <property type="match status" value="1"/>
</dbReference>
<sequence length="104" mass="12103">MKLAQFELITFLIIAIIAYFGSANEEDEKLDNYYNNLFLGFDIIDILENRRIVERYSSCLLGNIRCPGPAKVFKELFPHMLKTHCGRCTMDQKKAFDTTVEFLK</sequence>
<dbReference type="AlphaFoldDB" id="A0A8J2HG69"/>
<dbReference type="InterPro" id="IPR036682">
    <property type="entry name" value="OS_D_A10/PebIII_sf"/>
</dbReference>
<dbReference type="InterPro" id="IPR005055">
    <property type="entry name" value="A10/PebIII"/>
</dbReference>